<dbReference type="CDD" id="cd01844">
    <property type="entry name" value="SGNH_hydrolase_like_6"/>
    <property type="match status" value="1"/>
</dbReference>
<dbReference type="InterPro" id="IPR036514">
    <property type="entry name" value="SGNH_hydro_sf"/>
</dbReference>
<dbReference type="Gene3D" id="3.40.50.1110">
    <property type="entry name" value="SGNH hydrolase"/>
    <property type="match status" value="1"/>
</dbReference>
<dbReference type="Gene3D" id="2.60.120.260">
    <property type="entry name" value="Galactose-binding domain-like"/>
    <property type="match status" value="1"/>
</dbReference>
<feature type="domain" description="SGNH hydrolase-type esterase" evidence="1">
    <location>
        <begin position="191"/>
        <end position="373"/>
    </location>
</feature>
<protein>
    <recommendedName>
        <fullName evidence="4">SGNH hydrolase-type esterase domain-containing protein</fullName>
    </recommendedName>
</protein>
<sequence>MIVAYQKGIEYTLTTKSCIISLIIYFLTVISVFAQKPVGYTWYEPLKSVTRFSGQGWENIGFGRLPNKSEKTVREPVWELSKHAAGLGVHFETDSDTLVIQYQVDGNLAMDHMPSTGVSGVDLYVKNNDEWLWARGQRSFNDTIRFMFSLDALPKVGKEYQLLFPLYNNIKNLRIGAVEGSSFHFLPPRKEKPIVVYGTSIAQGACASRPGMAWTNILSRKLDYPVVNLGFSGNGKLEPEVIALINEIDASIFVIDCLPNLSPNEKQSKEEVKKRIRESAVSLRKKHPRTSILVVQHAGYSDGNVDSGRKHIYETLNFWLAETFASLKKEGFQNLYMLTKDEIGLTNDAFVDGTHPSDLGMQQYAEAYMSVLRPLTLESEQN</sequence>
<evidence type="ECO:0000259" key="2">
    <source>
        <dbReference type="Pfam" id="PF14607"/>
    </source>
</evidence>
<dbReference type="AlphaFoldDB" id="A0A0F9PUS8"/>
<evidence type="ECO:0008006" key="4">
    <source>
        <dbReference type="Google" id="ProtNLM"/>
    </source>
</evidence>
<dbReference type="InterPro" id="IPR032740">
    <property type="entry name" value="GxDLY"/>
</dbReference>
<proteinExistence type="predicted"/>
<dbReference type="Pfam" id="PF14607">
    <property type="entry name" value="GxDLY"/>
    <property type="match status" value="1"/>
</dbReference>
<dbReference type="InterPro" id="IPR013830">
    <property type="entry name" value="SGNH_hydro"/>
</dbReference>
<dbReference type="SUPFAM" id="SSF52266">
    <property type="entry name" value="SGNH hydrolase"/>
    <property type="match status" value="1"/>
</dbReference>
<comment type="caution">
    <text evidence="3">The sequence shown here is derived from an EMBL/GenBank/DDBJ whole genome shotgun (WGS) entry which is preliminary data.</text>
</comment>
<evidence type="ECO:0000313" key="3">
    <source>
        <dbReference type="EMBL" id="KKN04816.1"/>
    </source>
</evidence>
<organism evidence="3">
    <name type="scientific">marine sediment metagenome</name>
    <dbReference type="NCBI Taxonomy" id="412755"/>
    <lineage>
        <taxon>unclassified sequences</taxon>
        <taxon>metagenomes</taxon>
        <taxon>ecological metagenomes</taxon>
    </lineage>
</organism>
<accession>A0A0F9PUS8</accession>
<name>A0A0F9PUS8_9ZZZZ</name>
<feature type="domain" description="SGNH hydrolase-type esterase N-terminal" evidence="2">
    <location>
        <begin position="40"/>
        <end position="182"/>
    </location>
</feature>
<gene>
    <name evidence="3" type="ORF">LCGC14_1093640</name>
</gene>
<reference evidence="3" key="1">
    <citation type="journal article" date="2015" name="Nature">
        <title>Complex archaea that bridge the gap between prokaryotes and eukaryotes.</title>
        <authorList>
            <person name="Spang A."/>
            <person name="Saw J.H."/>
            <person name="Jorgensen S.L."/>
            <person name="Zaremba-Niedzwiedzka K."/>
            <person name="Martijn J."/>
            <person name="Lind A.E."/>
            <person name="van Eijk R."/>
            <person name="Schleper C."/>
            <person name="Guy L."/>
            <person name="Ettema T.J."/>
        </authorList>
    </citation>
    <scope>NUCLEOTIDE SEQUENCE</scope>
</reference>
<dbReference type="Pfam" id="PF14606">
    <property type="entry name" value="Lipase_GDSL_3"/>
    <property type="match status" value="1"/>
</dbReference>
<evidence type="ECO:0000259" key="1">
    <source>
        <dbReference type="Pfam" id="PF14606"/>
    </source>
</evidence>
<dbReference type="EMBL" id="LAZR01004875">
    <property type="protein sequence ID" value="KKN04816.1"/>
    <property type="molecule type" value="Genomic_DNA"/>
</dbReference>